<evidence type="ECO:0000313" key="4">
    <source>
        <dbReference type="EMBL" id="CAF4119574.1"/>
    </source>
</evidence>
<dbReference type="EMBL" id="CAJNRG010003294">
    <property type="protein sequence ID" value="CAF2055643.1"/>
    <property type="molecule type" value="Genomic_DNA"/>
</dbReference>
<sequence length="171" mass="19970">MILSSNVIEYNLGKQVYQCIAFRKKWKDIENRLATTLIQGKVILNVGDRNGKFFTYILEYFRTNTLPDNVMKDETLRQSLFIEAHYLGLKNFTDQLIDICFPGRTLLKLTHKRKLNEFYGKVNQRWDLIYKVTRDGLDADAFHSRCNNRGPNMTIIQSNINFLFGGYTAIS</sequence>
<name>A0A816Q4B9_9BILA</name>
<comment type="caution">
    <text evidence="2">The sequence shown here is derived from an EMBL/GenBank/DDBJ whole genome shotgun (WGS) entry which is preliminary data.</text>
</comment>
<protein>
    <recommendedName>
        <fullName evidence="1">TLDc domain-containing protein</fullName>
    </recommendedName>
</protein>
<evidence type="ECO:0000313" key="2">
    <source>
        <dbReference type="EMBL" id="CAF2055643.1"/>
    </source>
</evidence>
<feature type="domain" description="TLDc" evidence="1">
    <location>
        <begin position="107"/>
        <end position="169"/>
    </location>
</feature>
<reference evidence="2" key="1">
    <citation type="submission" date="2021-02" db="EMBL/GenBank/DDBJ databases">
        <authorList>
            <person name="Nowell W R."/>
        </authorList>
    </citation>
    <scope>NUCLEOTIDE SEQUENCE</scope>
</reference>
<dbReference type="InterPro" id="IPR011333">
    <property type="entry name" value="SKP1/BTB/POZ_sf"/>
</dbReference>
<evidence type="ECO:0000313" key="3">
    <source>
        <dbReference type="EMBL" id="CAF2080080.1"/>
    </source>
</evidence>
<dbReference type="EMBL" id="CAJNRF010006285">
    <property type="protein sequence ID" value="CAF2080080.1"/>
    <property type="molecule type" value="Genomic_DNA"/>
</dbReference>
<dbReference type="SUPFAM" id="SSF54695">
    <property type="entry name" value="POZ domain"/>
    <property type="match status" value="1"/>
</dbReference>
<evidence type="ECO:0000313" key="5">
    <source>
        <dbReference type="Proteomes" id="UP000663887"/>
    </source>
</evidence>
<dbReference type="Gene3D" id="3.30.710.10">
    <property type="entry name" value="Potassium Channel Kv1.1, Chain A"/>
    <property type="match status" value="1"/>
</dbReference>
<dbReference type="Proteomes" id="UP000663856">
    <property type="component" value="Unassembled WGS sequence"/>
</dbReference>
<organism evidence="2 5">
    <name type="scientific">Rotaria magnacalcarata</name>
    <dbReference type="NCBI Taxonomy" id="392030"/>
    <lineage>
        <taxon>Eukaryota</taxon>
        <taxon>Metazoa</taxon>
        <taxon>Spiralia</taxon>
        <taxon>Gnathifera</taxon>
        <taxon>Rotifera</taxon>
        <taxon>Eurotatoria</taxon>
        <taxon>Bdelloidea</taxon>
        <taxon>Philodinida</taxon>
        <taxon>Philodinidae</taxon>
        <taxon>Rotaria</taxon>
    </lineage>
</organism>
<dbReference type="EMBL" id="CAJOBF010004001">
    <property type="protein sequence ID" value="CAF4119574.1"/>
    <property type="molecule type" value="Genomic_DNA"/>
</dbReference>
<dbReference type="AlphaFoldDB" id="A0A816Q4B9"/>
<proteinExistence type="predicted"/>
<dbReference type="Pfam" id="PF07534">
    <property type="entry name" value="TLD"/>
    <property type="match status" value="1"/>
</dbReference>
<dbReference type="Proteomes" id="UP000663887">
    <property type="component" value="Unassembled WGS sequence"/>
</dbReference>
<accession>A0A816Q4B9</accession>
<evidence type="ECO:0000259" key="1">
    <source>
        <dbReference type="Pfam" id="PF07534"/>
    </source>
</evidence>
<dbReference type="Proteomes" id="UP000663842">
    <property type="component" value="Unassembled WGS sequence"/>
</dbReference>
<gene>
    <name evidence="4" type="ORF">UXM345_LOCUS23323</name>
    <name evidence="3" type="ORF">WKI299_LOCUS15967</name>
    <name evidence="2" type="ORF">XDN619_LOCUS9603</name>
</gene>
<dbReference type="InterPro" id="IPR006571">
    <property type="entry name" value="TLDc_dom"/>
</dbReference>